<sequence length="111" mass="12219">MIQARFGSTAASVAAEKKTHQEFGIFSSRPPKENIMHQLNTTCLPFLIEPLVWARGSGLQAVAIPLLISIGQKHKLPRKRENLIPMREIIISFSASILVADSVSTTALEPR</sequence>
<evidence type="ECO:0000313" key="2">
    <source>
        <dbReference type="Proteomes" id="UP001604277"/>
    </source>
</evidence>
<dbReference type="Proteomes" id="UP001604277">
    <property type="component" value="Unassembled WGS sequence"/>
</dbReference>
<comment type="caution">
    <text evidence="1">The sequence shown here is derived from an EMBL/GenBank/DDBJ whole genome shotgun (WGS) entry which is preliminary data.</text>
</comment>
<proteinExistence type="predicted"/>
<dbReference type="AlphaFoldDB" id="A0ABD1WVZ0"/>
<accession>A0ABD1WVZ0</accession>
<organism evidence="1 2">
    <name type="scientific">Forsythia ovata</name>
    <dbReference type="NCBI Taxonomy" id="205694"/>
    <lineage>
        <taxon>Eukaryota</taxon>
        <taxon>Viridiplantae</taxon>
        <taxon>Streptophyta</taxon>
        <taxon>Embryophyta</taxon>
        <taxon>Tracheophyta</taxon>
        <taxon>Spermatophyta</taxon>
        <taxon>Magnoliopsida</taxon>
        <taxon>eudicotyledons</taxon>
        <taxon>Gunneridae</taxon>
        <taxon>Pentapetalae</taxon>
        <taxon>asterids</taxon>
        <taxon>lamiids</taxon>
        <taxon>Lamiales</taxon>
        <taxon>Oleaceae</taxon>
        <taxon>Forsythieae</taxon>
        <taxon>Forsythia</taxon>
    </lineage>
</organism>
<protein>
    <submittedName>
        <fullName evidence="1">Uncharacterized protein</fullName>
    </submittedName>
</protein>
<reference evidence="2" key="1">
    <citation type="submission" date="2024-07" db="EMBL/GenBank/DDBJ databases">
        <title>Two chromosome-level genome assemblies of Korean endemic species Abeliophyllum distichum and Forsythia ovata (Oleaceae).</title>
        <authorList>
            <person name="Jang H."/>
        </authorList>
    </citation>
    <scope>NUCLEOTIDE SEQUENCE [LARGE SCALE GENOMIC DNA]</scope>
</reference>
<evidence type="ECO:0000313" key="1">
    <source>
        <dbReference type="EMBL" id="KAL2553871.1"/>
    </source>
</evidence>
<keyword evidence="2" id="KW-1185">Reference proteome</keyword>
<name>A0ABD1WVZ0_9LAMI</name>
<dbReference type="EMBL" id="JBFOLJ010000002">
    <property type="protein sequence ID" value="KAL2553871.1"/>
    <property type="molecule type" value="Genomic_DNA"/>
</dbReference>
<gene>
    <name evidence="1" type="ORF">Fot_07490</name>
</gene>